<dbReference type="Proteomes" id="UP000694397">
    <property type="component" value="Chromosome 2"/>
</dbReference>
<dbReference type="Gene3D" id="3.10.20.90">
    <property type="entry name" value="Phosphatidylinositol 3-kinase Catalytic Subunit, Chain A, domain 1"/>
    <property type="match status" value="1"/>
</dbReference>
<dbReference type="AlphaFoldDB" id="A0A8C9T137"/>
<name>A0A8C9T137_SCLFO</name>
<keyword evidence="3" id="KW-1185">Reference proteome</keyword>
<dbReference type="GO" id="GO:0007165">
    <property type="term" value="P:signal transduction"/>
    <property type="evidence" value="ECO:0007669"/>
    <property type="project" value="InterPro"/>
</dbReference>
<dbReference type="Pfam" id="PF21712">
    <property type="entry name" value="RASSF8-10_RA"/>
    <property type="match status" value="1"/>
</dbReference>
<reference evidence="2" key="3">
    <citation type="submission" date="2025-09" db="UniProtKB">
        <authorList>
            <consortium name="Ensembl"/>
        </authorList>
    </citation>
    <scope>IDENTIFICATION</scope>
</reference>
<dbReference type="InterPro" id="IPR000159">
    <property type="entry name" value="RA_dom"/>
</dbReference>
<dbReference type="PANTHER" id="PTHR15286">
    <property type="entry name" value="RAS-ASSOCIATING DOMAIN CONTAINING PROTEIN"/>
    <property type="match status" value="1"/>
</dbReference>
<evidence type="ECO:0000313" key="3">
    <source>
        <dbReference type="Proteomes" id="UP000694397"/>
    </source>
</evidence>
<accession>A0A8C9T137</accession>
<dbReference type="Ensembl" id="ENSSFOT00015062377.1">
    <property type="protein sequence ID" value="ENSSFOP00015045272.1"/>
    <property type="gene ID" value="ENSSFOG00015024404.1"/>
</dbReference>
<dbReference type="SMART" id="SM00314">
    <property type="entry name" value="RA"/>
    <property type="match status" value="1"/>
</dbReference>
<reference evidence="2" key="2">
    <citation type="submission" date="2025-08" db="UniProtKB">
        <authorList>
            <consortium name="Ensembl"/>
        </authorList>
    </citation>
    <scope>IDENTIFICATION</scope>
</reference>
<dbReference type="OrthoDB" id="10051571at2759"/>
<evidence type="ECO:0000313" key="2">
    <source>
        <dbReference type="Ensembl" id="ENSSFOP00015045272.1"/>
    </source>
</evidence>
<sequence>MELKVWVDGVQRVVCGVTEATTCQEVVIALAQAIGRTGRYTLTEKWQGTERPLAPFESPVISLNRWGQHAGDVQLILHHTGSSPSERLVSDGRVRIPERTLYRQSLPPLANIVLLSTLLSYSNDRVGHFH</sequence>
<proteinExistence type="predicted"/>
<feature type="domain" description="Ras-associating" evidence="1">
    <location>
        <begin position="1"/>
        <end position="82"/>
    </location>
</feature>
<protein>
    <submittedName>
        <fullName evidence="2">Ras association domain family member 8</fullName>
    </submittedName>
</protein>
<evidence type="ECO:0000259" key="1">
    <source>
        <dbReference type="PROSITE" id="PS50200"/>
    </source>
</evidence>
<dbReference type="SUPFAM" id="SSF54236">
    <property type="entry name" value="Ubiquitin-like"/>
    <property type="match status" value="1"/>
</dbReference>
<organism evidence="2 3">
    <name type="scientific">Scleropages formosus</name>
    <name type="common">Asian bonytongue</name>
    <name type="synonym">Osteoglossum formosum</name>
    <dbReference type="NCBI Taxonomy" id="113540"/>
    <lineage>
        <taxon>Eukaryota</taxon>
        <taxon>Metazoa</taxon>
        <taxon>Chordata</taxon>
        <taxon>Craniata</taxon>
        <taxon>Vertebrata</taxon>
        <taxon>Euteleostomi</taxon>
        <taxon>Actinopterygii</taxon>
        <taxon>Neopterygii</taxon>
        <taxon>Teleostei</taxon>
        <taxon>Osteoglossocephala</taxon>
        <taxon>Osteoglossomorpha</taxon>
        <taxon>Osteoglossiformes</taxon>
        <taxon>Osteoglossidae</taxon>
        <taxon>Scleropages</taxon>
    </lineage>
</organism>
<dbReference type="InterPro" id="IPR033593">
    <property type="entry name" value="N-RASSF"/>
</dbReference>
<gene>
    <name evidence="2" type="primary">RASSF8</name>
</gene>
<dbReference type="GeneTree" id="ENSGT00950000182839"/>
<dbReference type="InterPro" id="IPR048945">
    <property type="entry name" value="RASSF8/10_RA"/>
</dbReference>
<dbReference type="PANTHER" id="PTHR15286:SF9">
    <property type="entry name" value="RAS ASSOCIATION DOMAIN-CONTAINING PROTEIN 8"/>
    <property type="match status" value="1"/>
</dbReference>
<dbReference type="InterPro" id="IPR029071">
    <property type="entry name" value="Ubiquitin-like_domsf"/>
</dbReference>
<reference evidence="2 3" key="1">
    <citation type="submission" date="2019-04" db="EMBL/GenBank/DDBJ databases">
        <authorList>
            <consortium name="Wellcome Sanger Institute Data Sharing"/>
        </authorList>
    </citation>
    <scope>NUCLEOTIDE SEQUENCE [LARGE SCALE GENOMIC DNA]</scope>
</reference>
<dbReference type="PROSITE" id="PS50200">
    <property type="entry name" value="RA"/>
    <property type="match status" value="1"/>
</dbReference>